<accession>Q17FX2</accession>
<dbReference type="EMBL" id="CH477267">
    <property type="protein sequence ID" value="EAT45502.1"/>
    <property type="molecule type" value="Genomic_DNA"/>
</dbReference>
<reference evidence="1" key="1">
    <citation type="submission" date="2005-10" db="EMBL/GenBank/DDBJ databases">
        <authorList>
            <person name="Loftus B.J."/>
            <person name="Nene V.M."/>
            <person name="Hannick L.I."/>
            <person name="Bidwell S."/>
            <person name="Haas B."/>
            <person name="Amedeo P."/>
            <person name="Orvis J."/>
            <person name="Wortman J.R."/>
            <person name="White O.R."/>
            <person name="Salzberg S."/>
            <person name="Shumway M."/>
            <person name="Koo H."/>
            <person name="Zhao Y."/>
            <person name="Holmes M."/>
            <person name="Miller J."/>
            <person name="Schatz M."/>
            <person name="Pop M."/>
            <person name="Pai G."/>
            <person name="Utterback T."/>
            <person name="Rogers Y.-H."/>
            <person name="Kravitz S."/>
            <person name="Fraser C.M."/>
        </authorList>
    </citation>
    <scope>NUCLEOTIDE SEQUENCE</scope>
    <source>
        <strain evidence="1">Liverpool</strain>
    </source>
</reference>
<dbReference type="Proteomes" id="UP000682892">
    <property type="component" value="Chromosome 1"/>
</dbReference>
<name>Q17FX2_AEDAE</name>
<protein>
    <submittedName>
        <fullName evidence="1">AAEL003223-PA</fullName>
    </submittedName>
</protein>
<dbReference type="AlphaFoldDB" id="Q17FX2"/>
<reference evidence="1" key="2">
    <citation type="journal article" date="2007" name="Science">
        <title>Genome sequence of Aedes aegypti, a major arbovirus vector.</title>
        <authorList>
            <person name="Nene V."/>
            <person name="Wortman J.R."/>
            <person name="Lawson D."/>
            <person name="Haas B."/>
            <person name="Kodira C."/>
            <person name="Tu Z.J."/>
            <person name="Loftus B."/>
            <person name="Xi Z."/>
            <person name="Megy K."/>
            <person name="Grabherr M."/>
            <person name="Ren Q."/>
            <person name="Zdobnov E.M."/>
            <person name="Lobo N.F."/>
            <person name="Campbell K.S."/>
            <person name="Brown S.E."/>
            <person name="Bonaldo M.F."/>
            <person name="Zhu J."/>
            <person name="Sinkins S.P."/>
            <person name="Hogenkamp D.G."/>
            <person name="Amedeo P."/>
            <person name="Arensburger P."/>
            <person name="Atkinson P.W."/>
            <person name="Bidwell S."/>
            <person name="Biedler J."/>
            <person name="Birney E."/>
            <person name="Bruggner R.V."/>
            <person name="Costas J."/>
            <person name="Coy M.R."/>
            <person name="Crabtree J."/>
            <person name="Crawford M."/>
            <person name="Debruyn B."/>
            <person name="Decaprio D."/>
            <person name="Eiglmeier K."/>
            <person name="Eisenstadt E."/>
            <person name="El-Dorry H."/>
            <person name="Gelbart W.M."/>
            <person name="Gomes S.L."/>
            <person name="Hammond M."/>
            <person name="Hannick L.I."/>
            <person name="Hogan J.R."/>
            <person name="Holmes M.H."/>
            <person name="Jaffe D."/>
            <person name="Johnston J.S."/>
            <person name="Kennedy R.C."/>
            <person name="Koo H."/>
            <person name="Kravitz S."/>
            <person name="Kriventseva E.V."/>
            <person name="Kulp D."/>
            <person name="Labutti K."/>
            <person name="Lee E."/>
            <person name="Li S."/>
            <person name="Lovin D.D."/>
            <person name="Mao C."/>
            <person name="Mauceli E."/>
            <person name="Menck C.F."/>
            <person name="Miller J.R."/>
            <person name="Montgomery P."/>
            <person name="Mori A."/>
            <person name="Nascimento A.L."/>
            <person name="Naveira H.F."/>
            <person name="Nusbaum C."/>
            <person name="O'leary S."/>
            <person name="Orvis J."/>
            <person name="Pertea M."/>
            <person name="Quesneville H."/>
            <person name="Reidenbach K.R."/>
            <person name="Rogers Y.H."/>
            <person name="Roth C.W."/>
            <person name="Schneider J.R."/>
            <person name="Schatz M."/>
            <person name="Shumway M."/>
            <person name="Stanke M."/>
            <person name="Stinson E.O."/>
            <person name="Tubio J.M."/>
            <person name="Vanzee J.P."/>
            <person name="Verjovski-Almeida S."/>
            <person name="Werner D."/>
            <person name="White O."/>
            <person name="Wyder S."/>
            <person name="Zeng Q."/>
            <person name="Zhao Q."/>
            <person name="Zhao Y."/>
            <person name="Hill C.A."/>
            <person name="Raikhel A.S."/>
            <person name="Soares M.B."/>
            <person name="Knudson D.L."/>
            <person name="Lee N.H."/>
            <person name="Galagan J."/>
            <person name="Salzberg S.L."/>
            <person name="Paulsen I.T."/>
            <person name="Dimopoulos G."/>
            <person name="Collins F.H."/>
            <person name="Birren B."/>
            <person name="Fraser-Liggett C.M."/>
            <person name="Severson D.W."/>
        </authorList>
    </citation>
    <scope>NUCLEOTIDE SEQUENCE [LARGE SCALE GENOMIC DNA]</scope>
    <source>
        <strain evidence="1">Liverpool</strain>
    </source>
</reference>
<proteinExistence type="predicted"/>
<reference evidence="1" key="3">
    <citation type="submission" date="2012-09" db="EMBL/GenBank/DDBJ databases">
        <authorList>
            <consortium name="VectorBase"/>
        </authorList>
    </citation>
    <scope>NUCLEOTIDE SEQUENCE</scope>
    <source>
        <strain evidence="1">Liverpool</strain>
    </source>
</reference>
<evidence type="ECO:0000313" key="2">
    <source>
        <dbReference type="Proteomes" id="UP000682892"/>
    </source>
</evidence>
<sequence length="65" mass="7076">MCNFGAVTVHKVVNDLRQAGIRGGKINTNIKINNGGCLVRGGALNRILTHRNTYTKHGDMSNLNK</sequence>
<organism evidence="1 2">
    <name type="scientific">Aedes aegypti</name>
    <name type="common">Yellowfever mosquito</name>
    <name type="synonym">Culex aegypti</name>
    <dbReference type="NCBI Taxonomy" id="7159"/>
    <lineage>
        <taxon>Eukaryota</taxon>
        <taxon>Metazoa</taxon>
        <taxon>Ecdysozoa</taxon>
        <taxon>Arthropoda</taxon>
        <taxon>Hexapoda</taxon>
        <taxon>Insecta</taxon>
        <taxon>Pterygota</taxon>
        <taxon>Neoptera</taxon>
        <taxon>Endopterygota</taxon>
        <taxon>Diptera</taxon>
        <taxon>Nematocera</taxon>
        <taxon>Culicoidea</taxon>
        <taxon>Culicidae</taxon>
        <taxon>Culicinae</taxon>
        <taxon>Aedini</taxon>
        <taxon>Aedes</taxon>
        <taxon>Stegomyia</taxon>
    </lineage>
</organism>
<dbReference type="HOGENOM" id="CLU_2851536_0_0_1"/>
<gene>
    <name evidence="1" type="ORF">AaeL_AAEL003223</name>
</gene>
<evidence type="ECO:0000313" key="1">
    <source>
        <dbReference type="EMBL" id="EAT45502.1"/>
    </source>
</evidence>
<dbReference type="PaxDb" id="7159-AAEL003223-PA"/>